<reference evidence="1" key="1">
    <citation type="journal article" date="2020" name="Stud. Mycol.">
        <title>101 Dothideomycetes genomes: a test case for predicting lifestyles and emergence of pathogens.</title>
        <authorList>
            <person name="Haridas S."/>
            <person name="Albert R."/>
            <person name="Binder M."/>
            <person name="Bloem J."/>
            <person name="Labutti K."/>
            <person name="Salamov A."/>
            <person name="Andreopoulos B."/>
            <person name="Baker S."/>
            <person name="Barry K."/>
            <person name="Bills G."/>
            <person name="Bluhm B."/>
            <person name="Cannon C."/>
            <person name="Castanera R."/>
            <person name="Culley D."/>
            <person name="Daum C."/>
            <person name="Ezra D."/>
            <person name="Gonzalez J."/>
            <person name="Henrissat B."/>
            <person name="Kuo A."/>
            <person name="Liang C."/>
            <person name="Lipzen A."/>
            <person name="Lutzoni F."/>
            <person name="Magnuson J."/>
            <person name="Mondo S."/>
            <person name="Nolan M."/>
            <person name="Ohm R."/>
            <person name="Pangilinan J."/>
            <person name="Park H.-J."/>
            <person name="Ramirez L."/>
            <person name="Alfaro M."/>
            <person name="Sun H."/>
            <person name="Tritt A."/>
            <person name="Yoshinaga Y."/>
            <person name="Zwiers L.-H."/>
            <person name="Turgeon B."/>
            <person name="Goodwin S."/>
            <person name="Spatafora J."/>
            <person name="Crous P."/>
            <person name="Grigoriev I."/>
        </authorList>
    </citation>
    <scope>NUCLEOTIDE SEQUENCE</scope>
    <source>
        <strain evidence="1">ATCC 200398</strain>
    </source>
</reference>
<proteinExistence type="predicted"/>
<sequence>MKYHLPPGVPLSLAHSPTSHPYFRMGSHSLGPSSAVFSTGPSAPEALDLNLDFHGTPILDLQQGMRLSDYRPSLPSPPLSAECKTFKIKTIVSYLGAIRRGNAFLYLHRHIRDRIYAFVLSDPEFQITEVPDVRDIRNPEVCEVNNRFYSEATQVLIQNTTFAIPSHCAIYNLMVFLNEFPENQGYERVTSLEFTGLGLFETSAFSSDAAALVRRCPNVKGISLIIHLEDLTFTYTRGCREVDMQDMAEKYDLKEITALDQLEVLTLYLEPFMALQKRVASMERDRVHDEQMAGSSFGVESFWGLKEWFEMEFLDRMRLVEVRCPKLEEIFPYGLPLENVGNEDEPVADARNED</sequence>
<accession>A0ACB6QX56</accession>
<evidence type="ECO:0000313" key="2">
    <source>
        <dbReference type="Proteomes" id="UP000799755"/>
    </source>
</evidence>
<gene>
    <name evidence="1" type="ORF">BDR25DRAFT_369101</name>
</gene>
<name>A0ACB6QX56_9PLEO</name>
<dbReference type="Proteomes" id="UP000799755">
    <property type="component" value="Unassembled WGS sequence"/>
</dbReference>
<keyword evidence="2" id="KW-1185">Reference proteome</keyword>
<organism evidence="1 2">
    <name type="scientific">Lindgomyces ingoldianus</name>
    <dbReference type="NCBI Taxonomy" id="673940"/>
    <lineage>
        <taxon>Eukaryota</taxon>
        <taxon>Fungi</taxon>
        <taxon>Dikarya</taxon>
        <taxon>Ascomycota</taxon>
        <taxon>Pezizomycotina</taxon>
        <taxon>Dothideomycetes</taxon>
        <taxon>Pleosporomycetidae</taxon>
        <taxon>Pleosporales</taxon>
        <taxon>Lindgomycetaceae</taxon>
        <taxon>Lindgomyces</taxon>
    </lineage>
</organism>
<protein>
    <submittedName>
        <fullName evidence="1">Uncharacterized protein</fullName>
    </submittedName>
</protein>
<comment type="caution">
    <text evidence="1">The sequence shown here is derived from an EMBL/GenBank/DDBJ whole genome shotgun (WGS) entry which is preliminary data.</text>
</comment>
<dbReference type="EMBL" id="MU003507">
    <property type="protein sequence ID" value="KAF2470660.1"/>
    <property type="molecule type" value="Genomic_DNA"/>
</dbReference>
<evidence type="ECO:0000313" key="1">
    <source>
        <dbReference type="EMBL" id="KAF2470660.1"/>
    </source>
</evidence>